<dbReference type="InterPro" id="IPR029063">
    <property type="entry name" value="SAM-dependent_MTases_sf"/>
</dbReference>
<keyword evidence="2" id="KW-0808">Transferase</keyword>
<dbReference type="Gene3D" id="3.40.50.12710">
    <property type="match status" value="1"/>
</dbReference>
<dbReference type="InterPro" id="IPR003788">
    <property type="entry name" value="NDUFAF7"/>
</dbReference>
<dbReference type="InterPro" id="IPR038375">
    <property type="entry name" value="NDUFAF7_sf"/>
</dbReference>
<keyword evidence="4" id="KW-1185">Reference proteome</keyword>
<dbReference type="PANTHER" id="PTHR12049:SF7">
    <property type="entry name" value="PROTEIN ARGININE METHYLTRANSFERASE NDUFAF7, MITOCHONDRIAL"/>
    <property type="match status" value="1"/>
</dbReference>
<dbReference type="RefSeq" id="WP_220635884.1">
    <property type="nucleotide sequence ID" value="NZ_CAJQUM010000001.1"/>
</dbReference>
<dbReference type="PANTHER" id="PTHR12049">
    <property type="entry name" value="PROTEIN ARGININE METHYLTRANSFERASE NDUFAF7, MITOCHONDRIAL"/>
    <property type="match status" value="1"/>
</dbReference>
<protein>
    <submittedName>
        <fullName evidence="3">Class I SAM-dependent methyltransferase</fullName>
    </submittedName>
</protein>
<keyword evidence="1 3" id="KW-0489">Methyltransferase</keyword>
<organism evidence="3 4">
    <name type="scientific">Georgfuchsia toluolica</name>
    <dbReference type="NCBI Taxonomy" id="424218"/>
    <lineage>
        <taxon>Bacteria</taxon>
        <taxon>Pseudomonadati</taxon>
        <taxon>Pseudomonadota</taxon>
        <taxon>Betaproteobacteria</taxon>
        <taxon>Nitrosomonadales</taxon>
        <taxon>Sterolibacteriaceae</taxon>
        <taxon>Georgfuchsia</taxon>
    </lineage>
</organism>
<dbReference type="EMBL" id="CAJQUM010000001">
    <property type="protein sequence ID" value="CAG4883991.1"/>
    <property type="molecule type" value="Genomic_DNA"/>
</dbReference>
<name>A0A916NI08_9PROT</name>
<evidence type="ECO:0000313" key="4">
    <source>
        <dbReference type="Proteomes" id="UP000742786"/>
    </source>
</evidence>
<proteinExistence type="predicted"/>
<sequence length="385" mass="41234">MKSSLPEPSADAQAASNALAQHIAAEIRASDGWISFARYMSLALYTPGLGYYAGGSRKFGVEGDFLTAPELTPLFGQALARQVAQVMQASAPLLIEAGAGSGKLAADLLLALDALGCAPQRYQILELSGELQARQRETIRQNAPGFFARVEWLDALPETFSGCLIGNEVLDAMPAHEVAWYADGINEVGIALDAAGKFIRAERAADAHLAGLALALDVTAPYRSEIGLAGRSWVSEMARRLHRGALLLIDYGLPRHEYYHSQRNGGTVRCHYRQRTHDDPLWWPGLSDITAHVDFTAVAEAGFDAGADVAGYAAQSTFLMNCGIAELLAQRQREGDAASAARASGALKLLMSPNEMGELFKVIALSKGIEEPLIGFARGDRTHAL</sequence>
<comment type="caution">
    <text evidence="3">The sequence shown here is derived from an EMBL/GenBank/DDBJ whole genome shotgun (WGS) entry which is preliminary data.</text>
</comment>
<evidence type="ECO:0000313" key="3">
    <source>
        <dbReference type="EMBL" id="CAG4883991.1"/>
    </source>
</evidence>
<accession>A0A916NI08</accession>
<reference evidence="3" key="1">
    <citation type="submission" date="2021-04" db="EMBL/GenBank/DDBJ databases">
        <authorList>
            <person name="Hornung B."/>
        </authorList>
    </citation>
    <scope>NUCLEOTIDE SEQUENCE</scope>
    <source>
        <strain evidence="3">G5G6</strain>
    </source>
</reference>
<dbReference type="GO" id="GO:0032259">
    <property type="term" value="P:methylation"/>
    <property type="evidence" value="ECO:0007669"/>
    <property type="project" value="UniProtKB-KW"/>
</dbReference>
<evidence type="ECO:0000256" key="2">
    <source>
        <dbReference type="ARBA" id="ARBA00022679"/>
    </source>
</evidence>
<dbReference type="Pfam" id="PF02636">
    <property type="entry name" value="Methyltransf_28"/>
    <property type="match status" value="1"/>
</dbReference>
<dbReference type="Proteomes" id="UP000742786">
    <property type="component" value="Unassembled WGS sequence"/>
</dbReference>
<evidence type="ECO:0000256" key="1">
    <source>
        <dbReference type="ARBA" id="ARBA00022603"/>
    </source>
</evidence>
<dbReference type="SUPFAM" id="SSF53335">
    <property type="entry name" value="S-adenosyl-L-methionine-dependent methyltransferases"/>
    <property type="match status" value="1"/>
</dbReference>
<dbReference type="GO" id="GO:0035243">
    <property type="term" value="F:protein-arginine omega-N symmetric methyltransferase activity"/>
    <property type="evidence" value="ECO:0007669"/>
    <property type="project" value="TreeGrafter"/>
</dbReference>
<dbReference type="AlphaFoldDB" id="A0A916NI08"/>
<gene>
    <name evidence="3" type="ORF">GTOL_11874</name>
</gene>